<comment type="pathway">
    <text evidence="1">Cofactor biosynthesis; thiamine diphosphate biosynthesis.</text>
</comment>
<dbReference type="GO" id="GO:0008902">
    <property type="term" value="F:hydroxymethylpyrimidine kinase activity"/>
    <property type="evidence" value="ECO:0007669"/>
    <property type="project" value="UniProtKB-EC"/>
</dbReference>
<dbReference type="Pfam" id="PF08543">
    <property type="entry name" value="Phos_pyr_kin"/>
    <property type="match status" value="1"/>
</dbReference>
<dbReference type="SUPFAM" id="SSF53613">
    <property type="entry name" value="Ribokinase-like"/>
    <property type="match status" value="1"/>
</dbReference>
<organism evidence="8 9">
    <name type="scientific">Thermospira aquatica</name>
    <dbReference type="NCBI Taxonomy" id="2828656"/>
    <lineage>
        <taxon>Bacteria</taxon>
        <taxon>Pseudomonadati</taxon>
        <taxon>Spirochaetota</taxon>
        <taxon>Spirochaetia</taxon>
        <taxon>Brevinematales</taxon>
        <taxon>Thermospiraceae</taxon>
        <taxon>Thermospira</taxon>
    </lineage>
</organism>
<dbReference type="GO" id="GO:0005524">
    <property type="term" value="F:ATP binding"/>
    <property type="evidence" value="ECO:0007669"/>
    <property type="project" value="UniProtKB-KW"/>
</dbReference>
<proteinExistence type="predicted"/>
<dbReference type="GO" id="GO:0008972">
    <property type="term" value="F:phosphomethylpyrimidine kinase activity"/>
    <property type="evidence" value="ECO:0007669"/>
    <property type="project" value="InterPro"/>
</dbReference>
<evidence type="ECO:0000256" key="1">
    <source>
        <dbReference type="ARBA" id="ARBA00004948"/>
    </source>
</evidence>
<feature type="domain" description="Pyridoxamine kinase/Phosphomethylpyrimidine kinase" evidence="7">
    <location>
        <begin position="12"/>
        <end position="262"/>
    </location>
</feature>
<dbReference type="InterPro" id="IPR029056">
    <property type="entry name" value="Ribokinase-like"/>
</dbReference>
<dbReference type="FunFam" id="3.40.1190.20:FF:000003">
    <property type="entry name" value="Phosphomethylpyrimidine kinase ThiD"/>
    <property type="match status" value="1"/>
</dbReference>
<keyword evidence="3 8" id="KW-0808">Transferase</keyword>
<evidence type="ECO:0000256" key="5">
    <source>
        <dbReference type="ARBA" id="ARBA00022777"/>
    </source>
</evidence>
<keyword evidence="6" id="KW-0067">ATP-binding</keyword>
<dbReference type="AlphaFoldDB" id="A0AAX3BF80"/>
<dbReference type="Gene3D" id="3.40.1190.20">
    <property type="match status" value="1"/>
</dbReference>
<dbReference type="PANTHER" id="PTHR20858:SF17">
    <property type="entry name" value="HYDROXYMETHYLPYRIMIDINE_PHOSPHOMETHYLPYRIMIDINE KINASE THI20-RELATED"/>
    <property type="match status" value="1"/>
</dbReference>
<reference evidence="8" key="1">
    <citation type="submission" date="2021-04" db="EMBL/GenBank/DDBJ databases">
        <authorList>
            <person name="Postec A."/>
        </authorList>
    </citation>
    <scope>NUCLEOTIDE SEQUENCE</scope>
    <source>
        <strain evidence="8">F1F22</strain>
    </source>
</reference>
<evidence type="ECO:0000313" key="9">
    <source>
        <dbReference type="Proteomes" id="UP001056539"/>
    </source>
</evidence>
<dbReference type="RefSeq" id="WP_271436057.1">
    <property type="nucleotide sequence ID" value="NZ_CP073355.1"/>
</dbReference>
<dbReference type="NCBIfam" id="TIGR00097">
    <property type="entry name" value="HMP-P_kinase"/>
    <property type="match status" value="1"/>
</dbReference>
<evidence type="ECO:0000256" key="4">
    <source>
        <dbReference type="ARBA" id="ARBA00022741"/>
    </source>
</evidence>
<gene>
    <name evidence="8" type="primary">thiD</name>
    <name evidence="8" type="ORF">KDW03_03740</name>
</gene>
<keyword evidence="5 8" id="KW-0418">Kinase</keyword>
<dbReference type="InterPro" id="IPR004399">
    <property type="entry name" value="HMP/HMP-P_kinase_dom"/>
</dbReference>
<dbReference type="KEGG" id="taqu:KDW03_03740"/>
<evidence type="ECO:0000259" key="7">
    <source>
        <dbReference type="Pfam" id="PF08543"/>
    </source>
</evidence>
<dbReference type="InterPro" id="IPR013749">
    <property type="entry name" value="PM/HMP-P_kinase-1"/>
</dbReference>
<dbReference type="Proteomes" id="UP001056539">
    <property type="component" value="Chromosome"/>
</dbReference>
<dbReference type="PANTHER" id="PTHR20858">
    <property type="entry name" value="PHOSPHOMETHYLPYRIMIDINE KINASE"/>
    <property type="match status" value="1"/>
</dbReference>
<dbReference type="GO" id="GO:0009228">
    <property type="term" value="P:thiamine biosynthetic process"/>
    <property type="evidence" value="ECO:0007669"/>
    <property type="project" value="InterPro"/>
</dbReference>
<evidence type="ECO:0000256" key="6">
    <source>
        <dbReference type="ARBA" id="ARBA00022840"/>
    </source>
</evidence>
<dbReference type="GO" id="GO:0005829">
    <property type="term" value="C:cytosol"/>
    <property type="evidence" value="ECO:0007669"/>
    <property type="project" value="TreeGrafter"/>
</dbReference>
<protein>
    <recommendedName>
        <fullName evidence="2">hydroxymethylpyrimidine kinase</fullName>
        <ecNumber evidence="2">2.7.1.49</ecNumber>
    </recommendedName>
</protein>
<evidence type="ECO:0000256" key="2">
    <source>
        <dbReference type="ARBA" id="ARBA00012135"/>
    </source>
</evidence>
<evidence type="ECO:0000256" key="3">
    <source>
        <dbReference type="ARBA" id="ARBA00022679"/>
    </source>
</evidence>
<reference evidence="8" key="2">
    <citation type="submission" date="2022-06" db="EMBL/GenBank/DDBJ databases">
        <title>Thermospira aquatica gen. nov., sp. nov.</title>
        <authorList>
            <person name="Ben Ali Gam Z."/>
            <person name="Labat M."/>
        </authorList>
    </citation>
    <scope>NUCLEOTIDE SEQUENCE</scope>
    <source>
        <strain evidence="8">F1F22</strain>
    </source>
</reference>
<evidence type="ECO:0000313" key="8">
    <source>
        <dbReference type="EMBL" id="URA10925.1"/>
    </source>
</evidence>
<dbReference type="EMBL" id="CP073355">
    <property type="protein sequence ID" value="URA10925.1"/>
    <property type="molecule type" value="Genomic_DNA"/>
</dbReference>
<name>A0AAX3BF80_9SPIR</name>
<dbReference type="CDD" id="cd01169">
    <property type="entry name" value="HMPP_kinase"/>
    <property type="match status" value="1"/>
</dbReference>
<keyword evidence="4" id="KW-0547">Nucleotide-binding</keyword>
<keyword evidence="9" id="KW-1185">Reference proteome</keyword>
<sequence>MNQPVMTIAGSDPSGGAGIQADLKTFTTLGVYGAAVITALTAQNTQGVFGSIVVDPAFIALQIQRVLEDIPIRFIKTGMLANAEVITTVADNLPQDTFLVCDPVMYAKSGYPLLEKEAITTLKEELISRARVLTPNYPELAELLGDVFIPENAEESGKRLFQAYPNLQALVVKGGHRSPVGNQVEDILLWREGTTIHTKKVYHPYIKTQNTHGTGCTLASAITAYLARHENLENALVKAIDYVAFLIQKTQQETYGKGHGPLPHHRFSEKEAL</sequence>
<accession>A0AAX3BF80</accession>
<dbReference type="EC" id="2.7.1.49" evidence="2"/>